<evidence type="ECO:0000259" key="5">
    <source>
        <dbReference type="Pfam" id="PF05193"/>
    </source>
</evidence>
<dbReference type="InterPro" id="IPR007863">
    <property type="entry name" value="Peptidase_M16_C"/>
</dbReference>
<dbReference type="Gene3D" id="3.30.830.10">
    <property type="entry name" value="Metalloenzyme, LuxS/M16 peptidase-like"/>
    <property type="match status" value="2"/>
</dbReference>
<dbReference type="Pfam" id="PF05193">
    <property type="entry name" value="Peptidase_M16_C"/>
    <property type="match status" value="1"/>
</dbReference>
<feature type="domain" description="Peptidase M16 N-terminal" evidence="4">
    <location>
        <begin position="74"/>
        <end position="191"/>
    </location>
</feature>
<keyword evidence="3" id="KW-0732">Signal</keyword>
<gene>
    <name evidence="6" type="ORF">SOCEGT47_077860</name>
</gene>
<feature type="region of interest" description="Disordered" evidence="2">
    <location>
        <begin position="464"/>
        <end position="544"/>
    </location>
</feature>
<evidence type="ECO:0000259" key="4">
    <source>
        <dbReference type="Pfam" id="PF00675"/>
    </source>
</evidence>
<protein>
    <recommendedName>
        <fullName evidence="8">Zinc protease</fullName>
    </recommendedName>
</protein>
<evidence type="ECO:0000256" key="1">
    <source>
        <dbReference type="ARBA" id="ARBA00007261"/>
    </source>
</evidence>
<dbReference type="PANTHER" id="PTHR11851:SF49">
    <property type="entry name" value="MITOCHONDRIAL-PROCESSING PEPTIDASE SUBUNIT ALPHA"/>
    <property type="match status" value="1"/>
</dbReference>
<dbReference type="Proteomes" id="UP000295781">
    <property type="component" value="Chromosome"/>
</dbReference>
<name>A0A4P2QBY8_SORCE</name>
<evidence type="ECO:0000256" key="2">
    <source>
        <dbReference type="SAM" id="MobiDB-lite"/>
    </source>
</evidence>
<feature type="compositionally biased region" description="Basic residues" evidence="2">
    <location>
        <begin position="534"/>
        <end position="544"/>
    </location>
</feature>
<dbReference type="InterPro" id="IPR050361">
    <property type="entry name" value="MPP/UQCRC_Complex"/>
</dbReference>
<evidence type="ECO:0000313" key="7">
    <source>
        <dbReference type="Proteomes" id="UP000295781"/>
    </source>
</evidence>
<feature type="signal peptide" evidence="3">
    <location>
        <begin position="1"/>
        <end position="32"/>
    </location>
</feature>
<sequence>MMVSRLLLRRALTTGLAALGLLTAGAPWPASAAPPSGQPTKAAAGAAKAAAAAAEAPLSLALPVERVTLQNGLRVVLSADRSSPTVAVAVTYDAGSRDEPSGRSGVASLVTGLMARGSRNAPPGEPRRLVAERGGELSAVTGVDRTTFTTALPANELALALWLEADRMRAPDLSAAAFEAQRKEALARRDAALGAAYGKGPDRLGSLVFQGYWPHEHPALGQADDLAGAELAWVRDFHAAHYGPGRAVLTLAGDFDAGEAMELVHKYFDDIPAAPATPFKDVPFPEQTSQRTAVVRDSAVRVPSILYGWAIPPRAKADHRALELAAFLLGHGESSRLAALLVRDKAAAQSVRVATHGHRGPDLFSIDVRLVDGARVGDVEKLIEGEIRSLATAGPSQAELSRARRLLQSAFVARLGGASARARALGEHELLFGDAAHLNGELARYFAVTREDVQRAVREHLGPTRRTIVETYPPDAEELSPRPRPRPPAAAASRKNGRGAQATPGKGSTKARGAAARPAPKAARPAPKAAQPAPKRKPAKTKKK</sequence>
<dbReference type="EMBL" id="CP012670">
    <property type="protein sequence ID" value="AUX27205.1"/>
    <property type="molecule type" value="Genomic_DNA"/>
</dbReference>
<dbReference type="InterPro" id="IPR011249">
    <property type="entry name" value="Metalloenz_LuxS/M16"/>
</dbReference>
<dbReference type="InterPro" id="IPR011765">
    <property type="entry name" value="Pept_M16_N"/>
</dbReference>
<reference evidence="6 7" key="1">
    <citation type="submission" date="2015-09" db="EMBL/GenBank/DDBJ databases">
        <title>Sorangium comparison.</title>
        <authorList>
            <person name="Zaburannyi N."/>
            <person name="Bunk B."/>
            <person name="Overmann J."/>
            <person name="Mueller R."/>
        </authorList>
    </citation>
    <scope>NUCLEOTIDE SEQUENCE [LARGE SCALE GENOMIC DNA]</scope>
    <source>
        <strain evidence="6 7">So ceGT47</strain>
    </source>
</reference>
<feature type="domain" description="Peptidase M16 C-terminal" evidence="5">
    <location>
        <begin position="234"/>
        <end position="407"/>
    </location>
</feature>
<dbReference type="GO" id="GO:0046872">
    <property type="term" value="F:metal ion binding"/>
    <property type="evidence" value="ECO:0007669"/>
    <property type="project" value="InterPro"/>
</dbReference>
<organism evidence="6 7">
    <name type="scientific">Sorangium cellulosum</name>
    <name type="common">Polyangium cellulosum</name>
    <dbReference type="NCBI Taxonomy" id="56"/>
    <lineage>
        <taxon>Bacteria</taxon>
        <taxon>Pseudomonadati</taxon>
        <taxon>Myxococcota</taxon>
        <taxon>Polyangia</taxon>
        <taxon>Polyangiales</taxon>
        <taxon>Polyangiaceae</taxon>
        <taxon>Sorangium</taxon>
    </lineage>
</organism>
<dbReference type="RefSeq" id="WP_242516711.1">
    <property type="nucleotide sequence ID" value="NZ_CP012670.1"/>
</dbReference>
<proteinExistence type="inferred from homology"/>
<accession>A0A4P2QBY8</accession>
<feature type="compositionally biased region" description="Low complexity" evidence="2">
    <location>
        <begin position="510"/>
        <end position="533"/>
    </location>
</feature>
<dbReference type="PANTHER" id="PTHR11851">
    <property type="entry name" value="METALLOPROTEASE"/>
    <property type="match status" value="1"/>
</dbReference>
<comment type="similarity">
    <text evidence="1">Belongs to the peptidase M16 family.</text>
</comment>
<feature type="chain" id="PRO_5020620660" description="Zinc protease" evidence="3">
    <location>
        <begin position="33"/>
        <end position="544"/>
    </location>
</feature>
<evidence type="ECO:0000313" key="6">
    <source>
        <dbReference type="EMBL" id="AUX27205.1"/>
    </source>
</evidence>
<evidence type="ECO:0000256" key="3">
    <source>
        <dbReference type="SAM" id="SignalP"/>
    </source>
</evidence>
<dbReference type="Pfam" id="PF00675">
    <property type="entry name" value="Peptidase_M16"/>
    <property type="match status" value="1"/>
</dbReference>
<dbReference type="SUPFAM" id="SSF63411">
    <property type="entry name" value="LuxS/MPP-like metallohydrolase"/>
    <property type="match status" value="2"/>
</dbReference>
<evidence type="ECO:0008006" key="8">
    <source>
        <dbReference type="Google" id="ProtNLM"/>
    </source>
</evidence>
<dbReference type="AlphaFoldDB" id="A0A4P2QBY8"/>